<proteinExistence type="predicted"/>
<comment type="caution">
    <text evidence="2">The sequence shown here is derived from an EMBL/GenBank/DDBJ whole genome shotgun (WGS) entry which is preliminary data.</text>
</comment>
<evidence type="ECO:0000256" key="1">
    <source>
        <dbReference type="SAM" id="Phobius"/>
    </source>
</evidence>
<feature type="transmembrane region" description="Helical" evidence="1">
    <location>
        <begin position="26"/>
        <end position="45"/>
    </location>
</feature>
<accession>A0A938YLK0</accession>
<sequence>MLAFLAVLLVIWVVLAVVGFVVKGLFWLAIVALVLLVATAAYGWIKRKAAGRV</sequence>
<keyword evidence="1" id="KW-0812">Transmembrane</keyword>
<dbReference type="RefSeq" id="WP_205256875.1">
    <property type="nucleotide sequence ID" value="NZ_BAAAPV010000004.1"/>
</dbReference>
<dbReference type="EMBL" id="JAERWL010000008">
    <property type="protein sequence ID" value="MBM9476771.1"/>
    <property type="molecule type" value="Genomic_DNA"/>
</dbReference>
<dbReference type="AlphaFoldDB" id="A0A938YLK0"/>
<organism evidence="2 3">
    <name type="scientific">Nakamurella flavida</name>
    <dbReference type="NCBI Taxonomy" id="363630"/>
    <lineage>
        <taxon>Bacteria</taxon>
        <taxon>Bacillati</taxon>
        <taxon>Actinomycetota</taxon>
        <taxon>Actinomycetes</taxon>
        <taxon>Nakamurellales</taxon>
        <taxon>Nakamurellaceae</taxon>
        <taxon>Nakamurella</taxon>
    </lineage>
</organism>
<gene>
    <name evidence="2" type="ORF">JL107_09970</name>
</gene>
<evidence type="ECO:0000313" key="2">
    <source>
        <dbReference type="EMBL" id="MBM9476771.1"/>
    </source>
</evidence>
<protein>
    <submittedName>
        <fullName evidence="2">Uncharacterized protein</fullName>
    </submittedName>
</protein>
<keyword evidence="1" id="KW-1133">Transmembrane helix</keyword>
<keyword evidence="1" id="KW-0472">Membrane</keyword>
<reference evidence="2" key="1">
    <citation type="submission" date="2021-01" db="EMBL/GenBank/DDBJ databases">
        <title>KCTC 19127 draft genome.</title>
        <authorList>
            <person name="An D."/>
        </authorList>
    </citation>
    <scope>NUCLEOTIDE SEQUENCE</scope>
    <source>
        <strain evidence="2">KCTC 19127</strain>
    </source>
</reference>
<dbReference type="Proteomes" id="UP000663801">
    <property type="component" value="Unassembled WGS sequence"/>
</dbReference>
<evidence type="ECO:0000313" key="3">
    <source>
        <dbReference type="Proteomes" id="UP000663801"/>
    </source>
</evidence>
<keyword evidence="3" id="KW-1185">Reference proteome</keyword>
<name>A0A938YLK0_9ACTN</name>